<dbReference type="GO" id="GO:0006890">
    <property type="term" value="P:retrograde vesicle-mediated transport, Golgi to endoplasmic reticulum"/>
    <property type="evidence" value="ECO:0007669"/>
    <property type="project" value="InterPro"/>
</dbReference>
<sequence length="231" mass="25530">MAADPARPTAIAHFLDDTFPTLSALDSIEQVLDYECDHLRRMESELTDTNDEQAALFVELKSATQASSTELSRLDNLYSTLQSAGTAPGRPPTPTTTVSLATSLTQDTQRLQVLLSLRDYLSVVSQAEALGHQIQVQATQAPQMALAAYRKLCDIAFTLDASHRTIPLDHCNNLARFLNDRLDHVWEGIRQQLAKKFIGALSDLEWPQPIKIPAAPTLSAKLDRFQRAFGD</sequence>
<organism evidence="1 2">
    <name type="scientific">Dimargaris verticillata</name>
    <dbReference type="NCBI Taxonomy" id="2761393"/>
    <lineage>
        <taxon>Eukaryota</taxon>
        <taxon>Fungi</taxon>
        <taxon>Fungi incertae sedis</taxon>
        <taxon>Zoopagomycota</taxon>
        <taxon>Kickxellomycotina</taxon>
        <taxon>Dimargaritomycetes</taxon>
        <taxon>Dimargaritales</taxon>
        <taxon>Dimargaritaceae</taxon>
        <taxon>Dimargaris</taxon>
    </lineage>
</organism>
<dbReference type="GO" id="GO:0006888">
    <property type="term" value="P:endoplasmic reticulum to Golgi vesicle-mediated transport"/>
    <property type="evidence" value="ECO:0007669"/>
    <property type="project" value="InterPro"/>
</dbReference>
<keyword evidence="2" id="KW-1185">Reference proteome</keyword>
<protein>
    <submittedName>
        <fullName evidence="1">Uncharacterized protein</fullName>
    </submittedName>
</protein>
<dbReference type="EMBL" id="JANBQB010002192">
    <property type="protein sequence ID" value="KAJ1968128.1"/>
    <property type="molecule type" value="Genomic_DNA"/>
</dbReference>
<name>A0A9W8AW37_9FUNG</name>
<feature type="non-terminal residue" evidence="1">
    <location>
        <position position="1"/>
    </location>
</feature>
<dbReference type="InterPro" id="IPR007528">
    <property type="entry name" value="RINT1_Tip20"/>
</dbReference>
<dbReference type="GO" id="GO:0060628">
    <property type="term" value="P:regulation of ER to Golgi vesicle-mediated transport"/>
    <property type="evidence" value="ECO:0007669"/>
    <property type="project" value="TreeGrafter"/>
</dbReference>
<evidence type="ECO:0000313" key="1">
    <source>
        <dbReference type="EMBL" id="KAJ1968128.1"/>
    </source>
</evidence>
<dbReference type="GO" id="GO:0070939">
    <property type="term" value="C:Dsl1/NZR complex"/>
    <property type="evidence" value="ECO:0007669"/>
    <property type="project" value="InterPro"/>
</dbReference>
<dbReference type="PANTHER" id="PTHR13520:SF0">
    <property type="entry name" value="RAD50-INTERACTING PROTEIN 1"/>
    <property type="match status" value="1"/>
</dbReference>
<accession>A0A9W8AW37</accession>
<comment type="caution">
    <text evidence="1">The sequence shown here is derived from an EMBL/GenBank/DDBJ whole genome shotgun (WGS) entry which is preliminary data.</text>
</comment>
<dbReference type="AlphaFoldDB" id="A0A9W8AW37"/>
<dbReference type="Proteomes" id="UP001151582">
    <property type="component" value="Unassembled WGS sequence"/>
</dbReference>
<gene>
    <name evidence="1" type="ORF">H4R34_006313</name>
</gene>
<dbReference type="PANTHER" id="PTHR13520">
    <property type="entry name" value="RAD50-INTERACTING PROTEIN 1 RINT-1"/>
    <property type="match status" value="1"/>
</dbReference>
<evidence type="ECO:0000313" key="2">
    <source>
        <dbReference type="Proteomes" id="UP001151582"/>
    </source>
</evidence>
<reference evidence="1" key="1">
    <citation type="submission" date="2022-07" db="EMBL/GenBank/DDBJ databases">
        <title>Phylogenomic reconstructions and comparative analyses of Kickxellomycotina fungi.</title>
        <authorList>
            <person name="Reynolds N.K."/>
            <person name="Stajich J.E."/>
            <person name="Barry K."/>
            <person name="Grigoriev I.V."/>
            <person name="Crous P."/>
            <person name="Smith M.E."/>
        </authorList>
    </citation>
    <scope>NUCLEOTIDE SEQUENCE</scope>
    <source>
        <strain evidence="1">RSA 567</strain>
    </source>
</reference>
<proteinExistence type="predicted"/>